<evidence type="ECO:0000313" key="2">
    <source>
        <dbReference type="Proteomes" id="UP000054485"/>
    </source>
</evidence>
<accession>A0A0D0ANH6</accession>
<name>A0A0D0ANH6_9AGAM</name>
<dbReference type="EMBL" id="KN835339">
    <property type="protein sequence ID" value="KIK39529.1"/>
    <property type="molecule type" value="Genomic_DNA"/>
</dbReference>
<keyword evidence="2" id="KW-1185">Reference proteome</keyword>
<dbReference type="AlphaFoldDB" id="A0A0D0ANH6"/>
<organism evidence="1 2">
    <name type="scientific">Suillus luteus UH-Slu-Lm8-n1</name>
    <dbReference type="NCBI Taxonomy" id="930992"/>
    <lineage>
        <taxon>Eukaryota</taxon>
        <taxon>Fungi</taxon>
        <taxon>Dikarya</taxon>
        <taxon>Basidiomycota</taxon>
        <taxon>Agaricomycotina</taxon>
        <taxon>Agaricomycetes</taxon>
        <taxon>Agaricomycetidae</taxon>
        <taxon>Boletales</taxon>
        <taxon>Suillineae</taxon>
        <taxon>Suillaceae</taxon>
        <taxon>Suillus</taxon>
    </lineage>
</organism>
<evidence type="ECO:0000313" key="1">
    <source>
        <dbReference type="EMBL" id="KIK39529.1"/>
    </source>
</evidence>
<sequence>MQYCRPLPLTGNVYMPLISISPSERGQSTKYRLSLHPAQTRRRFALEAITQNQYSFKCNKLACQGIIESPFRHYIHYSSPVKRSPWFDAPTQKGECDRQTFAS</sequence>
<gene>
    <name evidence="1" type="ORF">CY34DRAFT_328383</name>
</gene>
<reference evidence="1 2" key="1">
    <citation type="submission" date="2014-04" db="EMBL/GenBank/DDBJ databases">
        <authorList>
            <consortium name="DOE Joint Genome Institute"/>
            <person name="Kuo A."/>
            <person name="Ruytinx J."/>
            <person name="Rineau F."/>
            <person name="Colpaert J."/>
            <person name="Kohler A."/>
            <person name="Nagy L.G."/>
            <person name="Floudas D."/>
            <person name="Copeland A."/>
            <person name="Barry K.W."/>
            <person name="Cichocki N."/>
            <person name="Veneault-Fourrey C."/>
            <person name="LaButti K."/>
            <person name="Lindquist E.A."/>
            <person name="Lipzen A."/>
            <person name="Lundell T."/>
            <person name="Morin E."/>
            <person name="Murat C."/>
            <person name="Sun H."/>
            <person name="Tunlid A."/>
            <person name="Henrissat B."/>
            <person name="Grigoriev I.V."/>
            <person name="Hibbett D.S."/>
            <person name="Martin F."/>
            <person name="Nordberg H.P."/>
            <person name="Cantor M.N."/>
            <person name="Hua S.X."/>
        </authorList>
    </citation>
    <scope>NUCLEOTIDE SEQUENCE [LARGE SCALE GENOMIC DNA]</scope>
    <source>
        <strain evidence="1 2">UH-Slu-Lm8-n1</strain>
    </source>
</reference>
<proteinExistence type="predicted"/>
<protein>
    <submittedName>
        <fullName evidence="1">Uncharacterized protein</fullName>
    </submittedName>
</protein>
<dbReference type="Proteomes" id="UP000054485">
    <property type="component" value="Unassembled WGS sequence"/>
</dbReference>
<reference evidence="2" key="2">
    <citation type="submission" date="2015-01" db="EMBL/GenBank/DDBJ databases">
        <title>Evolutionary Origins and Diversification of the Mycorrhizal Mutualists.</title>
        <authorList>
            <consortium name="DOE Joint Genome Institute"/>
            <consortium name="Mycorrhizal Genomics Consortium"/>
            <person name="Kohler A."/>
            <person name="Kuo A."/>
            <person name="Nagy L.G."/>
            <person name="Floudas D."/>
            <person name="Copeland A."/>
            <person name="Barry K.W."/>
            <person name="Cichocki N."/>
            <person name="Veneault-Fourrey C."/>
            <person name="LaButti K."/>
            <person name="Lindquist E.A."/>
            <person name="Lipzen A."/>
            <person name="Lundell T."/>
            <person name="Morin E."/>
            <person name="Murat C."/>
            <person name="Riley R."/>
            <person name="Ohm R."/>
            <person name="Sun H."/>
            <person name="Tunlid A."/>
            <person name="Henrissat B."/>
            <person name="Grigoriev I.V."/>
            <person name="Hibbett D.S."/>
            <person name="Martin F."/>
        </authorList>
    </citation>
    <scope>NUCLEOTIDE SEQUENCE [LARGE SCALE GENOMIC DNA]</scope>
    <source>
        <strain evidence="2">UH-Slu-Lm8-n1</strain>
    </source>
</reference>
<dbReference type="HOGENOM" id="CLU_2265499_0_0_1"/>
<dbReference type="InParanoid" id="A0A0D0ANH6"/>